<gene>
    <name evidence="23" type="ORF">SAMN05421742_103331</name>
</gene>
<comment type="subcellular location">
    <subcellularLocation>
        <location evidence="2">Cell inner membrane</location>
        <topology evidence="2">Multi-pass membrane protein</topology>
    </subcellularLocation>
</comment>
<evidence type="ECO:0000256" key="12">
    <source>
        <dbReference type="ARBA" id="ARBA00022840"/>
    </source>
</evidence>
<dbReference type="SMART" id="SM00388">
    <property type="entry name" value="HisKA"/>
    <property type="match status" value="1"/>
</dbReference>
<evidence type="ECO:0000256" key="7">
    <source>
        <dbReference type="ARBA" id="ARBA00022553"/>
    </source>
</evidence>
<keyword evidence="12" id="KW-0067">ATP-binding</keyword>
<dbReference type="InterPro" id="IPR036097">
    <property type="entry name" value="HisK_dim/P_sf"/>
</dbReference>
<evidence type="ECO:0000256" key="10">
    <source>
        <dbReference type="ARBA" id="ARBA00022741"/>
    </source>
</evidence>
<evidence type="ECO:0000259" key="20">
    <source>
        <dbReference type="PROSITE" id="PS50110"/>
    </source>
</evidence>
<dbReference type="PROSITE" id="PS50109">
    <property type="entry name" value="HIS_KIN"/>
    <property type="match status" value="1"/>
</dbReference>
<dbReference type="FunFam" id="3.30.565.10:FF:000078">
    <property type="entry name" value="Two-component sensor histidine kinase"/>
    <property type="match status" value="1"/>
</dbReference>
<feature type="domain" description="PAC" evidence="22">
    <location>
        <begin position="444"/>
        <end position="494"/>
    </location>
</feature>
<accession>A0A1G7YKG7</accession>
<dbReference type="SMART" id="SM00387">
    <property type="entry name" value="HATPase_c"/>
    <property type="match status" value="1"/>
</dbReference>
<evidence type="ECO:0000256" key="13">
    <source>
        <dbReference type="ARBA" id="ARBA00022912"/>
    </source>
</evidence>
<organism evidence="23 24">
    <name type="scientific">Roseospirillum parvum</name>
    <dbReference type="NCBI Taxonomy" id="83401"/>
    <lineage>
        <taxon>Bacteria</taxon>
        <taxon>Pseudomonadati</taxon>
        <taxon>Pseudomonadota</taxon>
        <taxon>Alphaproteobacteria</taxon>
        <taxon>Rhodospirillales</taxon>
        <taxon>Rhodospirillaceae</taxon>
        <taxon>Roseospirillum</taxon>
    </lineage>
</organism>
<keyword evidence="13" id="KW-0378">Hydrolase</keyword>
<dbReference type="InterPro" id="IPR003594">
    <property type="entry name" value="HATPase_dom"/>
</dbReference>
<dbReference type="CDD" id="cd17546">
    <property type="entry name" value="REC_hyHK_CKI1_RcsC-like"/>
    <property type="match status" value="1"/>
</dbReference>
<dbReference type="PROSITE" id="PS50113">
    <property type="entry name" value="PAC"/>
    <property type="match status" value="1"/>
</dbReference>
<dbReference type="InterPro" id="IPR029151">
    <property type="entry name" value="Sensor-like_sf"/>
</dbReference>
<dbReference type="CDD" id="cd00130">
    <property type="entry name" value="PAS"/>
    <property type="match status" value="1"/>
</dbReference>
<dbReference type="PANTHER" id="PTHR45339">
    <property type="entry name" value="HYBRID SIGNAL TRANSDUCTION HISTIDINE KINASE J"/>
    <property type="match status" value="1"/>
</dbReference>
<dbReference type="InterPro" id="IPR000014">
    <property type="entry name" value="PAS"/>
</dbReference>
<dbReference type="InterPro" id="IPR043056">
    <property type="entry name" value="LuxQ-periplasm_N"/>
</dbReference>
<dbReference type="Gene3D" id="3.30.450.220">
    <property type="entry name" value="LuxQ periplasmic domain, N-terminal subdomain"/>
    <property type="match status" value="1"/>
</dbReference>
<evidence type="ECO:0000256" key="9">
    <source>
        <dbReference type="ARBA" id="ARBA00022692"/>
    </source>
</evidence>
<evidence type="ECO:0000256" key="17">
    <source>
        <dbReference type="SAM" id="MobiDB-lite"/>
    </source>
</evidence>
<keyword evidence="18" id="KW-0472">Membrane</keyword>
<evidence type="ECO:0000256" key="15">
    <source>
        <dbReference type="ARBA" id="ARBA00023012"/>
    </source>
</evidence>
<feature type="region of interest" description="Disordered" evidence="17">
    <location>
        <begin position="1091"/>
        <end position="1111"/>
    </location>
</feature>
<evidence type="ECO:0000256" key="8">
    <source>
        <dbReference type="ARBA" id="ARBA00022679"/>
    </source>
</evidence>
<dbReference type="InterPro" id="IPR004358">
    <property type="entry name" value="Sig_transdc_His_kin-like_C"/>
</dbReference>
<evidence type="ECO:0000256" key="11">
    <source>
        <dbReference type="ARBA" id="ARBA00022777"/>
    </source>
</evidence>
<evidence type="ECO:0000256" key="14">
    <source>
        <dbReference type="ARBA" id="ARBA00022989"/>
    </source>
</evidence>
<feature type="transmembrane region" description="Helical" evidence="18">
    <location>
        <begin position="277"/>
        <end position="299"/>
    </location>
</feature>
<dbReference type="SUPFAM" id="SSF47384">
    <property type="entry name" value="Homodimeric domain of signal transducing histidine kinase"/>
    <property type="match status" value="1"/>
</dbReference>
<dbReference type="InterPro" id="IPR015387">
    <property type="entry name" value="LuxQ-periplasm_dom"/>
</dbReference>
<keyword evidence="5" id="KW-1003">Cell membrane</keyword>
<dbReference type="OrthoDB" id="9791542at2"/>
<protein>
    <recommendedName>
        <fullName evidence="4">Autoinducer 2 sensor kinase/phosphatase LuxQ</fullName>
        <ecNumber evidence="3">2.7.13.3</ecNumber>
    </recommendedName>
</protein>
<dbReference type="SMART" id="SM00091">
    <property type="entry name" value="PAS"/>
    <property type="match status" value="1"/>
</dbReference>
<dbReference type="Gene3D" id="3.40.50.2300">
    <property type="match status" value="1"/>
</dbReference>
<dbReference type="RefSeq" id="WP_092617338.1">
    <property type="nucleotide sequence ID" value="NZ_FNCV01000003.1"/>
</dbReference>
<dbReference type="PROSITE" id="PS50110">
    <property type="entry name" value="RESPONSE_REGULATORY"/>
    <property type="match status" value="1"/>
</dbReference>
<keyword evidence="8" id="KW-0808">Transferase</keyword>
<keyword evidence="6" id="KW-0997">Cell inner membrane</keyword>
<reference evidence="24" key="1">
    <citation type="submission" date="2016-10" db="EMBL/GenBank/DDBJ databases">
        <authorList>
            <person name="Varghese N."/>
            <person name="Submissions S."/>
        </authorList>
    </citation>
    <scope>NUCLEOTIDE SEQUENCE [LARGE SCALE GENOMIC DNA]</scope>
    <source>
        <strain evidence="24">930I</strain>
    </source>
</reference>
<dbReference type="GO" id="GO:0005886">
    <property type="term" value="C:plasma membrane"/>
    <property type="evidence" value="ECO:0007669"/>
    <property type="project" value="UniProtKB-SubCell"/>
</dbReference>
<dbReference type="Proteomes" id="UP000217076">
    <property type="component" value="Unassembled WGS sequence"/>
</dbReference>
<evidence type="ECO:0000256" key="5">
    <source>
        <dbReference type="ARBA" id="ARBA00022475"/>
    </source>
</evidence>
<dbReference type="Pfam" id="PF00512">
    <property type="entry name" value="HisKA"/>
    <property type="match status" value="1"/>
</dbReference>
<feature type="domain" description="Histidine kinase" evidence="19">
    <location>
        <begin position="512"/>
        <end position="731"/>
    </location>
</feature>
<dbReference type="PRINTS" id="PR00344">
    <property type="entry name" value="BCTRLSENSOR"/>
</dbReference>
<proteinExistence type="predicted"/>
<dbReference type="InterPro" id="IPR005467">
    <property type="entry name" value="His_kinase_dom"/>
</dbReference>
<dbReference type="InterPro" id="IPR003661">
    <property type="entry name" value="HisK_dim/P_dom"/>
</dbReference>
<name>A0A1G7YKG7_9PROT</name>
<dbReference type="Pfam" id="PF02518">
    <property type="entry name" value="HATPase_c"/>
    <property type="match status" value="1"/>
</dbReference>
<dbReference type="GO" id="GO:0005524">
    <property type="term" value="F:ATP binding"/>
    <property type="evidence" value="ECO:0007669"/>
    <property type="project" value="UniProtKB-KW"/>
</dbReference>
<dbReference type="Gene3D" id="3.30.565.10">
    <property type="entry name" value="Histidine kinase-like ATPase, C-terminal domain"/>
    <property type="match status" value="1"/>
</dbReference>
<evidence type="ECO:0000256" key="3">
    <source>
        <dbReference type="ARBA" id="ARBA00012438"/>
    </source>
</evidence>
<evidence type="ECO:0000313" key="24">
    <source>
        <dbReference type="Proteomes" id="UP000217076"/>
    </source>
</evidence>
<dbReference type="Gene3D" id="1.10.287.130">
    <property type="match status" value="1"/>
</dbReference>
<keyword evidence="7 16" id="KW-0597">Phosphoprotein</keyword>
<feature type="domain" description="PAS" evidence="21">
    <location>
        <begin position="366"/>
        <end position="417"/>
    </location>
</feature>
<keyword evidence="14 18" id="KW-1133">Transmembrane helix</keyword>
<dbReference type="InterPro" id="IPR036890">
    <property type="entry name" value="HATPase_C_sf"/>
</dbReference>
<evidence type="ECO:0000256" key="6">
    <source>
        <dbReference type="ARBA" id="ARBA00022519"/>
    </source>
</evidence>
<dbReference type="SMART" id="SM00448">
    <property type="entry name" value="REC"/>
    <property type="match status" value="1"/>
</dbReference>
<dbReference type="Pfam" id="PF09308">
    <property type="entry name" value="LuxQ-periplasm"/>
    <property type="match status" value="1"/>
</dbReference>
<dbReference type="InterPro" id="IPR000700">
    <property type="entry name" value="PAS-assoc_C"/>
</dbReference>
<dbReference type="AlphaFoldDB" id="A0A1G7YKG7"/>
<keyword evidence="11" id="KW-0418">Kinase</keyword>
<dbReference type="EC" id="2.7.13.3" evidence="3"/>
<dbReference type="SUPFAM" id="SSF55874">
    <property type="entry name" value="ATPase domain of HSP90 chaperone/DNA topoisomerase II/histidine kinase"/>
    <property type="match status" value="1"/>
</dbReference>
<dbReference type="CDD" id="cd16922">
    <property type="entry name" value="HATPase_EvgS-ArcB-TorS-like"/>
    <property type="match status" value="1"/>
</dbReference>
<dbReference type="PANTHER" id="PTHR45339:SF3">
    <property type="entry name" value="HISTIDINE KINASE"/>
    <property type="match status" value="1"/>
</dbReference>
<evidence type="ECO:0000259" key="19">
    <source>
        <dbReference type="PROSITE" id="PS50109"/>
    </source>
</evidence>
<dbReference type="GO" id="GO:0000155">
    <property type="term" value="F:phosphorelay sensor kinase activity"/>
    <property type="evidence" value="ECO:0007669"/>
    <property type="project" value="InterPro"/>
</dbReference>
<dbReference type="GO" id="GO:0004721">
    <property type="term" value="F:phosphoprotein phosphatase activity"/>
    <property type="evidence" value="ECO:0007669"/>
    <property type="project" value="UniProtKB-KW"/>
</dbReference>
<dbReference type="SUPFAM" id="SSF47226">
    <property type="entry name" value="Histidine-containing phosphotransfer domain, HPT domain"/>
    <property type="match status" value="1"/>
</dbReference>
<evidence type="ECO:0000256" key="1">
    <source>
        <dbReference type="ARBA" id="ARBA00000085"/>
    </source>
</evidence>
<evidence type="ECO:0000256" key="16">
    <source>
        <dbReference type="PROSITE-ProRule" id="PRU00169"/>
    </source>
</evidence>
<dbReference type="SUPFAM" id="SSF103190">
    <property type="entry name" value="Sensory domain-like"/>
    <property type="match status" value="1"/>
</dbReference>
<dbReference type="STRING" id="83401.SAMN05421742_103331"/>
<comment type="catalytic activity">
    <reaction evidence="1">
        <text>ATP + protein L-histidine = ADP + protein N-phospho-L-histidine.</text>
        <dbReference type="EC" id="2.7.13.3"/>
    </reaction>
</comment>
<dbReference type="InterPro" id="IPR036641">
    <property type="entry name" value="HPT_dom_sf"/>
</dbReference>
<evidence type="ECO:0000256" key="18">
    <source>
        <dbReference type="SAM" id="Phobius"/>
    </source>
</evidence>
<dbReference type="Pfam" id="PF00072">
    <property type="entry name" value="Response_reg"/>
    <property type="match status" value="1"/>
</dbReference>
<dbReference type="CDD" id="cd00082">
    <property type="entry name" value="HisKA"/>
    <property type="match status" value="1"/>
</dbReference>
<dbReference type="InterPro" id="IPR035965">
    <property type="entry name" value="PAS-like_dom_sf"/>
</dbReference>
<evidence type="ECO:0000259" key="22">
    <source>
        <dbReference type="PROSITE" id="PS50113"/>
    </source>
</evidence>
<feature type="modified residue" description="4-aspartylphosphate" evidence="16">
    <location>
        <position position="806"/>
    </location>
</feature>
<dbReference type="Pfam" id="PF13426">
    <property type="entry name" value="PAS_9"/>
    <property type="match status" value="1"/>
</dbReference>
<keyword evidence="24" id="KW-1185">Reference proteome</keyword>
<dbReference type="NCBIfam" id="TIGR00229">
    <property type="entry name" value="sensory_box"/>
    <property type="match status" value="1"/>
</dbReference>
<dbReference type="InterPro" id="IPR001789">
    <property type="entry name" value="Sig_transdc_resp-reg_receiver"/>
</dbReference>
<feature type="domain" description="Response regulatory" evidence="20">
    <location>
        <begin position="757"/>
        <end position="875"/>
    </location>
</feature>
<dbReference type="FunFam" id="1.10.287.130:FF:000002">
    <property type="entry name" value="Two-component osmosensing histidine kinase"/>
    <property type="match status" value="1"/>
</dbReference>
<evidence type="ECO:0000256" key="2">
    <source>
        <dbReference type="ARBA" id="ARBA00004429"/>
    </source>
</evidence>
<dbReference type="SUPFAM" id="SSF55785">
    <property type="entry name" value="PYP-like sensor domain (PAS domain)"/>
    <property type="match status" value="1"/>
</dbReference>
<evidence type="ECO:0000313" key="23">
    <source>
        <dbReference type="EMBL" id="SDG96884.1"/>
    </source>
</evidence>
<dbReference type="SUPFAM" id="SSF52172">
    <property type="entry name" value="CheY-like"/>
    <property type="match status" value="1"/>
</dbReference>
<keyword evidence="10" id="KW-0547">Nucleotide-binding</keyword>
<sequence length="1111" mass="118991">MPHRRFNLGPLLLAVQIGLLLFIGGLVLAISYNSSRDQIRDIMSEDFRRAGRVAAAVLSEELDLLAVEVSLLAREDTPAQLIAAGDWQAAGDRLYQALVDLNDDQRSDLLLLVDPEGQVRDSPGSLINPAEVPLANYRPHLGTRGWQLVGEKADFLLRSQPVLAPETGRVVAYLLYGVSLKNALPLVHRLRRATGMDRLLIFAGDELKVGTVEPDARPGTLVSELNHAPSGQVLELNGGRTAYLAAVPVSSDAALHLAFVTNGNVFGGLSSAFGRNLLVLASVIVLAGIVTVLVLRRLVVLPAHRMSSYALSVAHSESEDLPYPPTRIAEFDTMGTVVRRVVAELRTANRDLETIVRSRTEDLKASQSRLSLTLETAQDAILGVDPEGRVISANPAVRRLFGLEPAEVVGRPLADLLPAAAAECPPDCDDPACLPGGLLGAAGSTREARARHGDGTAFPAEVSVNRLQAGGQTLLTVFIRDITARKTAENALIEARRSAEAASAAKSRFLANMSHEIRTPMNAILGFLELVLSTARLAPETHRHLSIAHTSAQGLLQVINDILDLSKLESGKFELERACFNLPQTVKGVLLTLEHRAREKGLGLDFRYDGDLPHCFTGDPARLRQILFNLVGNAVKFTKSGTVSVRIRRTDSPEKIHFLVQDTGIGIAPDRLPHIFDSFTQADGSTTRQFGGTGLGTTISRQLVQRMGGEIWAESEVGVGSTFHFTAQFERPTCWDSCAQAARTEDAPCLASPRKFRILLAEDLEQNIELALINLTEQGHATEVARNGREAVTAFARGDVDVVLMDVFMPVLDGLSAVREMRALEADGERRVPIIALTASAMPAEREACRAAGMDAVLTKPIEFMELFATMESLVPEGCGAPDDQVRVSLDSARDPGPLEALTDILDLPRALARWRRPAPLMRALLGFDQDPVLDALAQAVAHGDAARTRDLAQTVLDLAAGLGLGRLAQAAEALLAGPDDGPDDGPAAEARLVAYRAERARLAEALARVPGGTDAAQPVSPPTDLATARRLLDTLGRSLARGESDDSLRERTLSALTAHLPGTDLDRLAGQIDAFAFTEAAETATELADRLANPPADSQPAAPVVAGPTT</sequence>
<dbReference type="EMBL" id="FNCV01000003">
    <property type="protein sequence ID" value="SDG96884.1"/>
    <property type="molecule type" value="Genomic_DNA"/>
</dbReference>
<dbReference type="PROSITE" id="PS50112">
    <property type="entry name" value="PAS"/>
    <property type="match status" value="1"/>
</dbReference>
<evidence type="ECO:0000259" key="21">
    <source>
        <dbReference type="PROSITE" id="PS50112"/>
    </source>
</evidence>
<dbReference type="InterPro" id="IPR011006">
    <property type="entry name" value="CheY-like_superfamily"/>
</dbReference>
<keyword evidence="13" id="KW-0904">Protein phosphatase</keyword>
<evidence type="ECO:0000256" key="4">
    <source>
        <dbReference type="ARBA" id="ARBA00019468"/>
    </source>
</evidence>
<dbReference type="Gene3D" id="3.30.450.20">
    <property type="entry name" value="PAS domain"/>
    <property type="match status" value="1"/>
</dbReference>
<keyword evidence="9 18" id="KW-0812">Transmembrane</keyword>
<keyword evidence="15" id="KW-0902">Two-component regulatory system</keyword>